<keyword evidence="5 8" id="KW-1133">Transmembrane helix</keyword>
<dbReference type="InterPro" id="IPR036412">
    <property type="entry name" value="HAD-like_sf"/>
</dbReference>
<feature type="transmembrane region" description="Helical" evidence="8">
    <location>
        <begin position="249"/>
        <end position="269"/>
    </location>
</feature>
<dbReference type="InterPro" id="IPR032630">
    <property type="entry name" value="P_typ_ATPase_c"/>
</dbReference>
<protein>
    <submittedName>
        <fullName evidence="10">Putative P-type atpase</fullName>
    </submittedName>
</protein>
<dbReference type="InterPro" id="IPR023298">
    <property type="entry name" value="ATPase_P-typ_TM_dom_sf"/>
</dbReference>
<keyword evidence="4" id="KW-0460">Magnesium</keyword>
<dbReference type="Pfam" id="PF16212">
    <property type="entry name" value="PhoLip_ATPase_C"/>
    <property type="match status" value="1"/>
</dbReference>
<keyword evidence="3" id="KW-0479">Metal-binding</keyword>
<accession>A0A023GM88</accession>
<sequence>MELLFLEVASRCKAVICCRVTPLQKALVVDLVKQHKRAVTLAIGDGANDVSMIKMAHIGVGISGQEGMQAVLASDFSVAQFRFLERLLLVHGRWSYLRMCRFLRYFFYKNFAFTLCHFWFAFFCGFSAQTLYDPVFISFYNVFYTSLPVLALGVFDQDVNDVNSMRYPKLYTPGHLNLLFNKVEFLKSVAHGVVSSFVLFFIPYGAFSNSIAPDGVNLDGHQLLGTTVSTILVIVVNAQIALDTSYWTVFNHIVIWGSVAFYLAMTLLINSDFVGNQFLGSLRMTLGSAQFWFVAFLTVAVLLLPVIAFRFFYTDVFPTLSDRVRLKQRRARRLRREGAPESGLGRATSVRQGSRRRSVRSGYAFAHQEGFGRLIMSGKIMRRARSGGNWSNSLHVPPTLPNQPDDTRSPHLLEVCTFSDTCALCQHRSFLHAVTWTSS</sequence>
<name>A0A023GM88_AMBTT</name>
<evidence type="ECO:0000256" key="8">
    <source>
        <dbReference type="SAM" id="Phobius"/>
    </source>
</evidence>
<dbReference type="PANTHER" id="PTHR24092:SF190">
    <property type="entry name" value="PHOSPHOLIPID-TRANSPORTING ATPASE"/>
    <property type="match status" value="1"/>
</dbReference>
<keyword evidence="6 8" id="KW-0472">Membrane</keyword>
<dbReference type="EMBL" id="GBBM01001130">
    <property type="protein sequence ID" value="JAC34288.1"/>
    <property type="molecule type" value="mRNA"/>
</dbReference>
<keyword evidence="2 8" id="KW-0812">Transmembrane</keyword>
<dbReference type="GO" id="GO:0007030">
    <property type="term" value="P:Golgi organization"/>
    <property type="evidence" value="ECO:0007669"/>
    <property type="project" value="TreeGrafter"/>
</dbReference>
<dbReference type="GO" id="GO:0005802">
    <property type="term" value="C:trans-Golgi network"/>
    <property type="evidence" value="ECO:0007669"/>
    <property type="project" value="TreeGrafter"/>
</dbReference>
<evidence type="ECO:0000256" key="4">
    <source>
        <dbReference type="ARBA" id="ARBA00022842"/>
    </source>
</evidence>
<dbReference type="InterPro" id="IPR023214">
    <property type="entry name" value="HAD_sf"/>
</dbReference>
<dbReference type="GO" id="GO:0046872">
    <property type="term" value="F:metal ion binding"/>
    <property type="evidence" value="ECO:0007669"/>
    <property type="project" value="UniProtKB-KW"/>
</dbReference>
<dbReference type="GO" id="GO:0005524">
    <property type="term" value="F:ATP binding"/>
    <property type="evidence" value="ECO:0007669"/>
    <property type="project" value="InterPro"/>
</dbReference>
<dbReference type="PANTHER" id="PTHR24092">
    <property type="entry name" value="PROBABLE PHOSPHOLIPID-TRANSPORTING ATPASE"/>
    <property type="match status" value="1"/>
</dbReference>
<dbReference type="Gene3D" id="3.40.50.1000">
    <property type="entry name" value="HAD superfamily/HAD-like"/>
    <property type="match status" value="1"/>
</dbReference>
<organism evidence="10">
    <name type="scientific">Amblyomma triste</name>
    <name type="common">Neotropical tick</name>
    <dbReference type="NCBI Taxonomy" id="251400"/>
    <lineage>
        <taxon>Eukaryota</taxon>
        <taxon>Metazoa</taxon>
        <taxon>Ecdysozoa</taxon>
        <taxon>Arthropoda</taxon>
        <taxon>Chelicerata</taxon>
        <taxon>Arachnida</taxon>
        <taxon>Acari</taxon>
        <taxon>Parasitiformes</taxon>
        <taxon>Ixodida</taxon>
        <taxon>Ixodoidea</taxon>
        <taxon>Ixodidae</taxon>
        <taxon>Amblyomminae</taxon>
        <taxon>Amblyomma</taxon>
    </lineage>
</organism>
<dbReference type="AlphaFoldDB" id="A0A023GM88"/>
<feature type="transmembrane region" description="Helical" evidence="8">
    <location>
        <begin position="106"/>
        <end position="128"/>
    </location>
</feature>
<dbReference type="GO" id="GO:0016887">
    <property type="term" value="F:ATP hydrolysis activity"/>
    <property type="evidence" value="ECO:0007669"/>
    <property type="project" value="InterPro"/>
</dbReference>
<proteinExistence type="evidence at transcript level"/>
<evidence type="ECO:0000256" key="1">
    <source>
        <dbReference type="ARBA" id="ARBA00004141"/>
    </source>
</evidence>
<dbReference type="NCBIfam" id="TIGR01494">
    <property type="entry name" value="ATPase_P-type"/>
    <property type="match status" value="1"/>
</dbReference>
<evidence type="ECO:0000259" key="9">
    <source>
        <dbReference type="Pfam" id="PF16212"/>
    </source>
</evidence>
<dbReference type="GO" id="GO:0005886">
    <property type="term" value="C:plasma membrane"/>
    <property type="evidence" value="ECO:0007669"/>
    <property type="project" value="TreeGrafter"/>
</dbReference>
<evidence type="ECO:0000313" key="10">
    <source>
        <dbReference type="EMBL" id="JAC34288.1"/>
    </source>
</evidence>
<dbReference type="InterPro" id="IPR001757">
    <property type="entry name" value="P_typ_ATPase"/>
</dbReference>
<dbReference type="SUPFAM" id="SSF81665">
    <property type="entry name" value="Calcium ATPase, transmembrane domain M"/>
    <property type="match status" value="1"/>
</dbReference>
<evidence type="ECO:0000256" key="6">
    <source>
        <dbReference type="ARBA" id="ARBA00023136"/>
    </source>
</evidence>
<dbReference type="GO" id="GO:0045332">
    <property type="term" value="P:phospholipid translocation"/>
    <property type="evidence" value="ECO:0007669"/>
    <property type="project" value="TreeGrafter"/>
</dbReference>
<feature type="transmembrane region" description="Helical" evidence="8">
    <location>
        <begin position="189"/>
        <end position="211"/>
    </location>
</feature>
<feature type="transmembrane region" description="Helical" evidence="8">
    <location>
        <begin position="289"/>
        <end position="313"/>
    </location>
</feature>
<evidence type="ECO:0000256" key="5">
    <source>
        <dbReference type="ARBA" id="ARBA00022989"/>
    </source>
</evidence>
<evidence type="ECO:0000256" key="3">
    <source>
        <dbReference type="ARBA" id="ARBA00022723"/>
    </source>
</evidence>
<comment type="subcellular location">
    <subcellularLocation>
        <location evidence="1">Membrane</location>
        <topology evidence="1">Multi-pass membrane protein</topology>
    </subcellularLocation>
</comment>
<feature type="region of interest" description="Disordered" evidence="7">
    <location>
        <begin position="336"/>
        <end position="355"/>
    </location>
</feature>
<feature type="domain" description="P-type ATPase C-terminal" evidence="9">
    <location>
        <begin position="71"/>
        <end position="319"/>
    </location>
</feature>
<dbReference type="SUPFAM" id="SSF56784">
    <property type="entry name" value="HAD-like"/>
    <property type="match status" value="1"/>
</dbReference>
<feature type="transmembrane region" description="Helical" evidence="8">
    <location>
        <begin position="134"/>
        <end position="155"/>
    </location>
</feature>
<feature type="transmembrane region" description="Helical" evidence="8">
    <location>
        <begin position="223"/>
        <end position="242"/>
    </location>
</feature>
<dbReference type="GO" id="GO:0140326">
    <property type="term" value="F:ATPase-coupled intramembrane lipid transporter activity"/>
    <property type="evidence" value="ECO:0007669"/>
    <property type="project" value="TreeGrafter"/>
</dbReference>
<evidence type="ECO:0000256" key="7">
    <source>
        <dbReference type="SAM" id="MobiDB-lite"/>
    </source>
</evidence>
<reference evidence="10" key="1">
    <citation type="submission" date="2014-03" db="EMBL/GenBank/DDBJ databases">
        <title>The sialotranscriptome of Amblyomma triste, Amblyomma parvum and Amblyomma cajennense ticks, uncovered by 454-based RNA-seq.</title>
        <authorList>
            <person name="Garcia G.R."/>
            <person name="Gardinassi L.G."/>
            <person name="Ribeiro J.M."/>
            <person name="Anatriello E."/>
            <person name="Ferreira B.R."/>
            <person name="Moreira H.N."/>
            <person name="Mafra C."/>
            <person name="Olegario M.M."/>
            <person name="Szabo P.J."/>
            <person name="Miranda-Santos I.K."/>
            <person name="Maruyama S.R."/>
        </authorList>
    </citation>
    <scope>NUCLEOTIDE SEQUENCE</scope>
    <source>
        <strain evidence="10">Mato Grasso do Sul</strain>
        <tissue evidence="10">Salivary glands</tissue>
    </source>
</reference>
<evidence type="ECO:0000256" key="2">
    <source>
        <dbReference type="ARBA" id="ARBA00022692"/>
    </source>
</evidence>